<feature type="signal peptide" evidence="1">
    <location>
        <begin position="1"/>
        <end position="22"/>
    </location>
</feature>
<accession>A0ABT6JPK1</accession>
<evidence type="ECO:0008006" key="4">
    <source>
        <dbReference type="Google" id="ProtNLM"/>
    </source>
</evidence>
<protein>
    <recommendedName>
        <fullName evidence="4">WD40 repeat protein</fullName>
    </recommendedName>
</protein>
<gene>
    <name evidence="2" type="ORF">QFW80_16080</name>
</gene>
<name>A0ABT6JPK1_9GAMM</name>
<dbReference type="Pfam" id="PF07676">
    <property type="entry name" value="PD40"/>
    <property type="match status" value="2"/>
</dbReference>
<keyword evidence="1" id="KW-0732">Signal</keyword>
<evidence type="ECO:0000313" key="2">
    <source>
        <dbReference type="EMBL" id="MDH5832036.1"/>
    </source>
</evidence>
<evidence type="ECO:0000313" key="3">
    <source>
        <dbReference type="Proteomes" id="UP001156831"/>
    </source>
</evidence>
<reference evidence="2 3" key="1">
    <citation type="submission" date="2023-04" db="EMBL/GenBank/DDBJ databases">
        <title>Luteimonas sp. M1R5S18.</title>
        <authorList>
            <person name="Sun J.-Q."/>
        </authorList>
    </citation>
    <scope>NUCLEOTIDE SEQUENCE [LARGE SCALE GENOMIC DNA]</scope>
    <source>
        <strain evidence="2 3">M1R5S18</strain>
    </source>
</reference>
<keyword evidence="3" id="KW-1185">Reference proteome</keyword>
<dbReference type="InterPro" id="IPR011659">
    <property type="entry name" value="WD40"/>
</dbReference>
<feature type="chain" id="PRO_5046155206" description="WD40 repeat protein" evidence="1">
    <location>
        <begin position="23"/>
        <end position="316"/>
    </location>
</feature>
<proteinExistence type="predicted"/>
<dbReference type="EMBL" id="JARXRN010000028">
    <property type="protein sequence ID" value="MDH5832036.1"/>
    <property type="molecule type" value="Genomic_DNA"/>
</dbReference>
<dbReference type="Proteomes" id="UP001156831">
    <property type="component" value="Unassembled WGS sequence"/>
</dbReference>
<sequence length="316" mass="35271">MTPAPILFAATLAVALSACAQAGERPSAAGDAGHGHGCPPVEVVAPGVISLEGSWQWRLSFTPSRQQAYWSHSEGWWPGTRERATIRTSRRLPDGRWSTPQVVPFSGTHADMDPFVSPLGTVMLFSSMRPVDGVERGDMDLWLVRRTWHGWSAPQHLGREVNADGYDELYPSMDLLGNLYFARVKAPVPTEDVDIWRSARRRDGSYGAPERLGPGVNTPQRWEFNPEISPDGRTLLFVRLDRPDDGLDDQGYGWGDIYVSRRHRGAFAPGVNLGPCVNTAADEFHPTMLWERDELFFARDAGAPSDFHRIRIRLPR</sequence>
<dbReference type="RefSeq" id="WP_280602977.1">
    <property type="nucleotide sequence ID" value="NZ_JARXRN010000028.1"/>
</dbReference>
<organism evidence="2 3">
    <name type="scientific">Luteimonas rhizosphaericola</name>
    <dbReference type="NCBI Taxonomy" id="3042024"/>
    <lineage>
        <taxon>Bacteria</taxon>
        <taxon>Pseudomonadati</taxon>
        <taxon>Pseudomonadota</taxon>
        <taxon>Gammaproteobacteria</taxon>
        <taxon>Lysobacterales</taxon>
        <taxon>Lysobacteraceae</taxon>
        <taxon>Luteimonas</taxon>
    </lineage>
</organism>
<comment type="caution">
    <text evidence="2">The sequence shown here is derived from an EMBL/GenBank/DDBJ whole genome shotgun (WGS) entry which is preliminary data.</text>
</comment>
<evidence type="ECO:0000256" key="1">
    <source>
        <dbReference type="SAM" id="SignalP"/>
    </source>
</evidence>